<name>A0A1F7H1M7_9BACT</name>
<evidence type="ECO:0000313" key="3">
    <source>
        <dbReference type="Proteomes" id="UP000177913"/>
    </source>
</evidence>
<dbReference type="SMART" id="SM00028">
    <property type="entry name" value="TPR"/>
    <property type="match status" value="2"/>
</dbReference>
<dbReference type="Pfam" id="PF13181">
    <property type="entry name" value="TPR_8"/>
    <property type="match status" value="1"/>
</dbReference>
<dbReference type="EMBL" id="MFZO01000012">
    <property type="protein sequence ID" value="OGK25340.1"/>
    <property type="molecule type" value="Genomic_DNA"/>
</dbReference>
<accession>A0A1F7H1M7</accession>
<evidence type="ECO:0000313" key="2">
    <source>
        <dbReference type="EMBL" id="OGK25340.1"/>
    </source>
</evidence>
<dbReference type="PROSITE" id="PS50005">
    <property type="entry name" value="TPR"/>
    <property type="match status" value="1"/>
</dbReference>
<evidence type="ECO:0000256" key="1">
    <source>
        <dbReference type="PROSITE-ProRule" id="PRU00339"/>
    </source>
</evidence>
<organism evidence="2 3">
    <name type="scientific">Candidatus Roizmanbacteria bacterium RIFCSPHIGHO2_02_FULL_38_11</name>
    <dbReference type="NCBI Taxonomy" id="1802039"/>
    <lineage>
        <taxon>Bacteria</taxon>
        <taxon>Candidatus Roizmaniibacteriota</taxon>
    </lineage>
</organism>
<dbReference type="SUPFAM" id="SSF48452">
    <property type="entry name" value="TPR-like"/>
    <property type="match status" value="1"/>
</dbReference>
<keyword evidence="1" id="KW-0802">TPR repeat</keyword>
<dbReference type="AlphaFoldDB" id="A0A1F7H1M7"/>
<dbReference type="Gene3D" id="1.25.40.10">
    <property type="entry name" value="Tetratricopeptide repeat domain"/>
    <property type="match status" value="2"/>
</dbReference>
<comment type="caution">
    <text evidence="2">The sequence shown here is derived from an EMBL/GenBank/DDBJ whole genome shotgun (WGS) entry which is preliminary data.</text>
</comment>
<dbReference type="InterPro" id="IPR011990">
    <property type="entry name" value="TPR-like_helical_dom_sf"/>
</dbReference>
<proteinExistence type="predicted"/>
<sequence>MVLVPEDKQGIAETILGEDKDPKIAWQKAVQNSRNQLEIAPQDIYARFNLSVALYNIEDYQQSVEEFEKVENQLPFHTLWYQIEPIKAYFELANYQRVFELTDKILNNWNRAFSELYYLRGQIYLKQGNAEAARQEFERAVFYKHNFTPAQETLNAL</sequence>
<protein>
    <submittedName>
        <fullName evidence="2">Uncharacterized protein</fullName>
    </submittedName>
</protein>
<gene>
    <name evidence="2" type="ORF">A3C25_06175</name>
</gene>
<dbReference type="Proteomes" id="UP000177913">
    <property type="component" value="Unassembled WGS sequence"/>
</dbReference>
<dbReference type="InterPro" id="IPR019734">
    <property type="entry name" value="TPR_rpt"/>
</dbReference>
<feature type="repeat" description="TPR" evidence="1">
    <location>
        <begin position="114"/>
        <end position="147"/>
    </location>
</feature>
<reference evidence="2 3" key="1">
    <citation type="journal article" date="2016" name="Nat. Commun.">
        <title>Thousands of microbial genomes shed light on interconnected biogeochemical processes in an aquifer system.</title>
        <authorList>
            <person name="Anantharaman K."/>
            <person name="Brown C.T."/>
            <person name="Hug L.A."/>
            <person name="Sharon I."/>
            <person name="Castelle C.J."/>
            <person name="Probst A.J."/>
            <person name="Thomas B.C."/>
            <person name="Singh A."/>
            <person name="Wilkins M.J."/>
            <person name="Karaoz U."/>
            <person name="Brodie E.L."/>
            <person name="Williams K.H."/>
            <person name="Hubbard S.S."/>
            <person name="Banfield J.F."/>
        </authorList>
    </citation>
    <scope>NUCLEOTIDE SEQUENCE [LARGE SCALE GENOMIC DNA]</scope>
</reference>